<comment type="caution">
    <text evidence="3">The sequence shown here is derived from an EMBL/GenBank/DDBJ whole genome shotgun (WGS) entry which is preliminary data.</text>
</comment>
<dbReference type="NCBIfam" id="NF001095">
    <property type="entry name" value="PRK00124.1"/>
    <property type="match status" value="1"/>
</dbReference>
<proteinExistence type="inferred from homology"/>
<organism evidence="3 4">
    <name type="scientific">Paenibacillus yanchengensis</name>
    <dbReference type="NCBI Taxonomy" id="2035833"/>
    <lineage>
        <taxon>Bacteria</taxon>
        <taxon>Bacillati</taxon>
        <taxon>Bacillota</taxon>
        <taxon>Bacilli</taxon>
        <taxon>Bacillales</taxon>
        <taxon>Paenibacillaceae</taxon>
        <taxon>Paenibacillus</taxon>
    </lineage>
</organism>
<dbReference type="HAMAP" id="MF_00489">
    <property type="entry name" value="UPF0178"/>
    <property type="match status" value="1"/>
</dbReference>
<evidence type="ECO:0000256" key="1">
    <source>
        <dbReference type="ARBA" id="ARBA00008522"/>
    </source>
</evidence>
<sequence>MQQSPEIVVDADACPVKQEIVEVAALYRVNVCLVASINHQLFQYTQYDHVTFIQVDAANQSADLYIVNRVRARDIVVTADLGLAAMVLGKGAVVLSPRGEQYTENNIDYLLERRHELAKMRQSGQKTSGPKRLMLQDRQNFQQKMTNILQNMQENE</sequence>
<dbReference type="Proteomes" id="UP001597362">
    <property type="component" value="Unassembled WGS sequence"/>
</dbReference>
<gene>
    <name evidence="3" type="ORF">ACFSJH_10285</name>
</gene>
<evidence type="ECO:0000256" key="2">
    <source>
        <dbReference type="HAMAP-Rule" id="MF_00489"/>
    </source>
</evidence>
<dbReference type="InterPro" id="IPR003791">
    <property type="entry name" value="UPF0178"/>
</dbReference>
<accession>A0ABW4YKC2</accession>
<comment type="similarity">
    <text evidence="1 2">Belongs to the UPF0178 family.</text>
</comment>
<dbReference type="EMBL" id="JBHUHO010000029">
    <property type="protein sequence ID" value="MFD2116111.1"/>
    <property type="molecule type" value="Genomic_DNA"/>
</dbReference>
<evidence type="ECO:0000313" key="3">
    <source>
        <dbReference type="EMBL" id="MFD2116111.1"/>
    </source>
</evidence>
<name>A0ABW4YKC2_9BACL</name>
<protein>
    <recommendedName>
        <fullName evidence="2">UPF0178 protein ACFSJH_10285</fullName>
    </recommendedName>
</protein>
<reference evidence="4" key="1">
    <citation type="journal article" date="2019" name="Int. J. Syst. Evol. Microbiol.">
        <title>The Global Catalogue of Microorganisms (GCM) 10K type strain sequencing project: providing services to taxonomists for standard genome sequencing and annotation.</title>
        <authorList>
            <consortium name="The Broad Institute Genomics Platform"/>
            <consortium name="The Broad Institute Genome Sequencing Center for Infectious Disease"/>
            <person name="Wu L."/>
            <person name="Ma J."/>
        </authorList>
    </citation>
    <scope>NUCLEOTIDE SEQUENCE [LARGE SCALE GENOMIC DNA]</scope>
    <source>
        <strain evidence="4">GH52</strain>
    </source>
</reference>
<evidence type="ECO:0000313" key="4">
    <source>
        <dbReference type="Proteomes" id="UP001597362"/>
    </source>
</evidence>
<dbReference type="PANTHER" id="PTHR35146">
    <property type="entry name" value="UPF0178 PROTEIN YAII"/>
    <property type="match status" value="1"/>
</dbReference>
<dbReference type="RefSeq" id="WP_377772071.1">
    <property type="nucleotide sequence ID" value="NZ_JBHUHO010000029.1"/>
</dbReference>
<dbReference type="PANTHER" id="PTHR35146:SF1">
    <property type="entry name" value="UPF0178 PROTEIN YAII"/>
    <property type="match status" value="1"/>
</dbReference>
<keyword evidence="4" id="KW-1185">Reference proteome</keyword>
<dbReference type="Pfam" id="PF02639">
    <property type="entry name" value="DUF188"/>
    <property type="match status" value="1"/>
</dbReference>